<keyword evidence="2" id="KW-1133">Transmembrane helix</keyword>
<evidence type="ECO:0000256" key="2">
    <source>
        <dbReference type="SAM" id="Phobius"/>
    </source>
</evidence>
<feature type="transmembrane region" description="Helical" evidence="2">
    <location>
        <begin position="200"/>
        <end position="226"/>
    </location>
</feature>
<keyword evidence="2" id="KW-0812">Transmembrane</keyword>
<feature type="compositionally biased region" description="Polar residues" evidence="1">
    <location>
        <begin position="531"/>
        <end position="542"/>
    </location>
</feature>
<evidence type="ECO:0000313" key="3">
    <source>
        <dbReference type="EMBL" id="TQC54191.1"/>
    </source>
</evidence>
<dbReference type="AlphaFoldDB" id="A0A507SSG9"/>
<feature type="transmembrane region" description="Helical" evidence="2">
    <location>
        <begin position="86"/>
        <end position="111"/>
    </location>
</feature>
<dbReference type="RefSeq" id="WP_141483603.1">
    <property type="nucleotide sequence ID" value="NZ_SMDN01000001.1"/>
</dbReference>
<reference evidence="3 4" key="1">
    <citation type="submission" date="2019-03" db="EMBL/GenBank/DDBJ databases">
        <title>Characterization of a novel Mycoplasma cynos real-time PCR assay.</title>
        <authorList>
            <person name="Tallmadge R.L."/>
            <person name="Mitchell P.K."/>
            <person name="Goodman L."/>
        </authorList>
    </citation>
    <scope>NUCLEOTIDE SEQUENCE [LARGE SCALE GENOMIC DNA]</scope>
    <source>
        <strain evidence="3 4">1642</strain>
    </source>
</reference>
<keyword evidence="4" id="KW-1185">Reference proteome</keyword>
<proteinExistence type="predicted"/>
<gene>
    <name evidence="3" type="ORF">E1I18_00230</name>
</gene>
<feature type="region of interest" description="Disordered" evidence="1">
    <location>
        <begin position="531"/>
        <end position="564"/>
    </location>
</feature>
<accession>A0A507SSG9</accession>
<sequence>MKNIATEKPVIYKPYFAKIEQKKQNEIIATQSLGIGAEFIKFFLLVLLVSILLLFQFSHHLIKDDAVVSKIEIIYKYSLGLSFGNLAWFIVFGIFASLVINWAEAILKKYYCFWLKHYTRVDYWIIRKRVKMFLWMNILVFVLIYHWFLVSQRQLSSNFVYNSEDLKNIFIRGWYWSFTQDSSSNNLGHIGIFLDSILNILHIVAVSPWLVLTLILLIQLLAWLYLLTLKPSTYFKYFAGNKNLKIVKAQLKKINNIFHYTNETERYLNYLILSAQVLEIDINTVSMNKLIKLIKKDIDIVAQNPLTSKFFIKPQKLKKRSSDQNDEFVENIDRELNKSSIDEHEDNQVVIIEAQTNSEISQNTDNSVVLEENNNYLTHSNNTETQDNNIETNNHASNEEHEEEIADLSKNVDSTETSIQLNTNTVEQSNLTNNIDKTIELNSVLTSEFIANQTIKDITKPETQTESIVINVNSENAQTSDKSTRKIGFIIPNTEETNIEHDEQKNDVNTQKTVGFVNIDTSEFNTVETEKTQQNANETHSSVNKKNKNCIELDDGDWESPFEA</sequence>
<feature type="transmembrane region" description="Helical" evidence="2">
    <location>
        <begin position="132"/>
        <end position="150"/>
    </location>
</feature>
<dbReference type="OrthoDB" id="395370at2"/>
<feature type="transmembrane region" description="Helical" evidence="2">
    <location>
        <begin position="42"/>
        <end position="62"/>
    </location>
</feature>
<comment type="caution">
    <text evidence="3">The sequence shown here is derived from an EMBL/GenBank/DDBJ whole genome shotgun (WGS) entry which is preliminary data.</text>
</comment>
<feature type="region of interest" description="Disordered" evidence="1">
    <location>
        <begin position="378"/>
        <end position="400"/>
    </location>
</feature>
<feature type="compositionally biased region" description="Acidic residues" evidence="1">
    <location>
        <begin position="552"/>
        <end position="564"/>
    </location>
</feature>
<evidence type="ECO:0000256" key="1">
    <source>
        <dbReference type="SAM" id="MobiDB-lite"/>
    </source>
</evidence>
<dbReference type="Proteomes" id="UP000320801">
    <property type="component" value="Unassembled WGS sequence"/>
</dbReference>
<protein>
    <submittedName>
        <fullName evidence="3">Uncharacterized protein</fullName>
    </submittedName>
</protein>
<organism evidence="3 4">
    <name type="scientific">Mycoplasmopsis mucosicanis</name>
    <dbReference type="NCBI Taxonomy" id="458208"/>
    <lineage>
        <taxon>Bacteria</taxon>
        <taxon>Bacillati</taxon>
        <taxon>Mycoplasmatota</taxon>
        <taxon>Mycoplasmoidales</taxon>
        <taxon>Metamycoplasmataceae</taxon>
        <taxon>Mycoplasmopsis</taxon>
    </lineage>
</organism>
<name>A0A507SSG9_9BACT</name>
<dbReference type="EMBL" id="SMDN01000001">
    <property type="protein sequence ID" value="TQC54191.1"/>
    <property type="molecule type" value="Genomic_DNA"/>
</dbReference>
<evidence type="ECO:0000313" key="4">
    <source>
        <dbReference type="Proteomes" id="UP000320801"/>
    </source>
</evidence>
<feature type="compositionally biased region" description="Polar residues" evidence="1">
    <location>
        <begin position="378"/>
        <end position="390"/>
    </location>
</feature>
<keyword evidence="2" id="KW-0472">Membrane</keyword>